<evidence type="ECO:0008006" key="4">
    <source>
        <dbReference type="Google" id="ProtNLM"/>
    </source>
</evidence>
<name>A0A226D2Q1_FOLCA</name>
<sequence>MLSQFCVSSVRNFIRLGCFLRFYPFYYDKKTHRLEASSKINWFLHTIHRTILTFYCVFCFVRLGQAFSRRGYFPILPKILNIAWCGVYSLSTIASWQFRSKYQDILQYCNWLLAYLQTGLERKADLKTKEERKQEKYLGRYVLFGLLLFSVNPAVHAYLVIEAPCSPHFTSSLFFPCAGFREFAFNLMDHIPYVVIEYYLISNILTACSFNWVITFLGMSWVVTDMRKIRATLKAKNWMELSALDFRSRECNAIVMNDSFRPYLQSFPTLLFFVVSTLLFGVIRIWHQNPMATLMKGPFI</sequence>
<proteinExistence type="predicted"/>
<evidence type="ECO:0000313" key="3">
    <source>
        <dbReference type="Proteomes" id="UP000198287"/>
    </source>
</evidence>
<keyword evidence="3" id="KW-1185">Reference proteome</keyword>
<gene>
    <name evidence="2" type="ORF">Fcan01_25225</name>
</gene>
<dbReference type="EMBL" id="LNIX01000036">
    <property type="protein sequence ID" value="OXA39862.1"/>
    <property type="molecule type" value="Genomic_DNA"/>
</dbReference>
<comment type="caution">
    <text evidence="2">The sequence shown here is derived from an EMBL/GenBank/DDBJ whole genome shotgun (WGS) entry which is preliminary data.</text>
</comment>
<keyword evidence="1" id="KW-1133">Transmembrane helix</keyword>
<accession>A0A226D2Q1</accession>
<reference evidence="2 3" key="1">
    <citation type="submission" date="2015-12" db="EMBL/GenBank/DDBJ databases">
        <title>The genome of Folsomia candida.</title>
        <authorList>
            <person name="Faddeeva A."/>
            <person name="Derks M.F."/>
            <person name="Anvar Y."/>
            <person name="Smit S."/>
            <person name="Van Straalen N."/>
            <person name="Roelofs D."/>
        </authorList>
    </citation>
    <scope>NUCLEOTIDE SEQUENCE [LARGE SCALE GENOMIC DNA]</scope>
    <source>
        <strain evidence="2 3">VU population</strain>
        <tissue evidence="2">Whole body</tissue>
    </source>
</reference>
<keyword evidence="1" id="KW-0472">Membrane</keyword>
<feature type="transmembrane region" description="Helical" evidence="1">
    <location>
        <begin position="75"/>
        <end position="96"/>
    </location>
</feature>
<feature type="transmembrane region" description="Helical" evidence="1">
    <location>
        <begin position="266"/>
        <end position="286"/>
    </location>
</feature>
<keyword evidence="1" id="KW-0812">Transmembrane</keyword>
<feature type="transmembrane region" description="Helical" evidence="1">
    <location>
        <begin position="42"/>
        <end position="63"/>
    </location>
</feature>
<dbReference type="OrthoDB" id="8288835at2759"/>
<evidence type="ECO:0000256" key="1">
    <source>
        <dbReference type="SAM" id="Phobius"/>
    </source>
</evidence>
<feature type="transmembrane region" description="Helical" evidence="1">
    <location>
        <begin position="141"/>
        <end position="161"/>
    </location>
</feature>
<feature type="transmembrane region" description="Helical" evidence="1">
    <location>
        <begin position="198"/>
        <end position="224"/>
    </location>
</feature>
<organism evidence="2 3">
    <name type="scientific">Folsomia candida</name>
    <name type="common">Springtail</name>
    <dbReference type="NCBI Taxonomy" id="158441"/>
    <lineage>
        <taxon>Eukaryota</taxon>
        <taxon>Metazoa</taxon>
        <taxon>Ecdysozoa</taxon>
        <taxon>Arthropoda</taxon>
        <taxon>Hexapoda</taxon>
        <taxon>Collembola</taxon>
        <taxon>Entomobryomorpha</taxon>
        <taxon>Isotomoidea</taxon>
        <taxon>Isotomidae</taxon>
        <taxon>Proisotominae</taxon>
        <taxon>Folsomia</taxon>
    </lineage>
</organism>
<dbReference type="Proteomes" id="UP000198287">
    <property type="component" value="Unassembled WGS sequence"/>
</dbReference>
<evidence type="ECO:0000313" key="2">
    <source>
        <dbReference type="EMBL" id="OXA39862.1"/>
    </source>
</evidence>
<dbReference type="AlphaFoldDB" id="A0A226D2Q1"/>
<protein>
    <recommendedName>
        <fullName evidence="4">Gustatory receptor</fullName>
    </recommendedName>
</protein>